<name>A0A928TS47_UNCKA</name>
<protein>
    <submittedName>
        <fullName evidence="2">Uncharacterized protein</fullName>
    </submittedName>
</protein>
<comment type="caution">
    <text evidence="2">The sequence shown here is derived from an EMBL/GenBank/DDBJ whole genome shotgun (WGS) entry which is preliminary data.</text>
</comment>
<organism evidence="2 3">
    <name type="scientific">candidate division WWE3 bacterium</name>
    <dbReference type="NCBI Taxonomy" id="2053526"/>
    <lineage>
        <taxon>Bacteria</taxon>
        <taxon>Katanobacteria</taxon>
    </lineage>
</organism>
<evidence type="ECO:0000256" key="1">
    <source>
        <dbReference type="SAM" id="MobiDB-lite"/>
    </source>
</evidence>
<accession>A0A928TS47</accession>
<feature type="compositionally biased region" description="Low complexity" evidence="1">
    <location>
        <begin position="549"/>
        <end position="562"/>
    </location>
</feature>
<dbReference type="EMBL" id="JABTTY010000001">
    <property type="protein sequence ID" value="MBE7525317.1"/>
    <property type="molecule type" value="Genomic_DNA"/>
</dbReference>
<feature type="compositionally biased region" description="Basic and acidic residues" evidence="1">
    <location>
        <begin position="491"/>
        <end position="514"/>
    </location>
</feature>
<dbReference type="Proteomes" id="UP000710385">
    <property type="component" value="Unassembled WGS sequence"/>
</dbReference>
<evidence type="ECO:0000313" key="3">
    <source>
        <dbReference type="Proteomes" id="UP000710385"/>
    </source>
</evidence>
<evidence type="ECO:0000313" key="2">
    <source>
        <dbReference type="EMBL" id="MBE7525317.1"/>
    </source>
</evidence>
<reference evidence="2" key="1">
    <citation type="submission" date="2020-05" db="EMBL/GenBank/DDBJ databases">
        <title>High-Quality Genomes of Partial-Nitritation/Anammox System by Hierarchical Clustering Based Hybrid Assembly.</title>
        <authorList>
            <person name="Liu L."/>
            <person name="Wang Y."/>
            <person name="Che Y."/>
            <person name="Chen Y."/>
            <person name="Xia Y."/>
            <person name="Luo R."/>
            <person name="Cheng S.H."/>
            <person name="Zheng C."/>
            <person name="Zhang T."/>
        </authorList>
    </citation>
    <scope>NUCLEOTIDE SEQUENCE</scope>
    <source>
        <strain evidence="2">H1_PAT1</strain>
    </source>
</reference>
<feature type="region of interest" description="Disordered" evidence="1">
    <location>
        <begin position="491"/>
        <end position="581"/>
    </location>
</feature>
<proteinExistence type="predicted"/>
<sequence>MRKENKHRPLERTFEPMDRIRSDRQVTGMVLPLIANGALDYKPGELIGHKRLALAMNTRRLPDRTLVNDQGKKGAVELPDFDTHLVCHVGSSCEFFERAFERALDENPDIQKAVAALAAAEEPYQTARTAREGFWMKDPEYREMRDAVAEIEKDLRTLNVKTKEGRDREREKKRQLRELFAALDNWKIAWMKANPGEQDLGALKKAVDDAGKKLWYERKKRSELASRRAELVKRLAKYGVPNTEELDITYHVAGSGVVGHDRNVKLYELDEREHAFPTDMLGQPLSAGEDQEDVTVSFPISHIWEAFREENRNKLYRPGTHGYFVYAPQLPRHEWVPGAEAKPDTVKNLLLYGKIGNILIGRVQKTRDGNKEHVYGWALLLRKEQIVDIVISQDFYRNRFAAVPAVLLEAVTHVVPASRTIEKIAKSVDSDAGRAMLPHDMVRKLSESVPDEAELTLTLKGGDIRTLLGSLTLPSLVEQFAAISHDPYEKIREQERMDKKAERKEAKKAGRKEAVVASVAAKPGIPSDDAGPVTVAAVPHPSTTPPAEPDSSAEGSSSGGEETSPDKAEAASAGTSTPALN</sequence>
<dbReference type="AlphaFoldDB" id="A0A928TS47"/>
<gene>
    <name evidence="2" type="ORF">HS096_02940</name>
</gene>